<feature type="compositionally biased region" description="Basic and acidic residues" evidence="1">
    <location>
        <begin position="411"/>
        <end position="447"/>
    </location>
</feature>
<dbReference type="Proteomes" id="UP001154282">
    <property type="component" value="Unassembled WGS sequence"/>
</dbReference>
<proteinExistence type="predicted"/>
<accession>A0AAV0N611</accession>
<feature type="compositionally biased region" description="Polar residues" evidence="1">
    <location>
        <begin position="164"/>
        <end position="173"/>
    </location>
</feature>
<evidence type="ECO:0000259" key="2">
    <source>
        <dbReference type="SMART" id="SM01054"/>
    </source>
</evidence>
<evidence type="ECO:0000313" key="4">
    <source>
        <dbReference type="Proteomes" id="UP001154282"/>
    </source>
</evidence>
<evidence type="ECO:0000313" key="3">
    <source>
        <dbReference type="EMBL" id="CAI0453893.1"/>
    </source>
</evidence>
<feature type="compositionally biased region" description="Basic and acidic residues" evidence="1">
    <location>
        <begin position="375"/>
        <end position="384"/>
    </location>
</feature>
<feature type="compositionally biased region" description="Basic and acidic residues" evidence="1">
    <location>
        <begin position="54"/>
        <end position="65"/>
    </location>
</feature>
<reference evidence="3" key="1">
    <citation type="submission" date="2022-08" db="EMBL/GenBank/DDBJ databases">
        <authorList>
            <person name="Gutierrez-Valencia J."/>
        </authorList>
    </citation>
    <scope>NUCLEOTIDE SEQUENCE</scope>
</reference>
<feature type="region of interest" description="Disordered" evidence="1">
    <location>
        <begin position="373"/>
        <end position="509"/>
    </location>
</feature>
<sequence length="654" mass="71539">MADRSISLPVTPDSTDSRRSSTGKLTSSKDEEKIVPNYLRASTGSCHDFCKYGKKHAAEEKERRPFPRRAIKKPTDSNQHSPEIQIQVFSKPRSKKNTEGLLLSKSADSNNDVLKAAISTARKASVPERLRQSADSKLSRFHESKTSPAERLTGSLDGKLSGFIETSSQMGRTSSRERKTTAQPTDLRTLPDPETNLASKTLKKGMPSSSLAKLKNPSNQASPRAKGLALSEKLGSSFKPKLSSSPNNNAAGLSAQRKSDIGTGQKSSALPKVALRKLQVSPKPLVSPRLSGAGLSARRQSDMGSGQKSSLLPKIALRKLQVSPKPMSSPRLAVSARALASPRVSLSPRSSLAGVAGLNAKRNRAAKVLSAMKNDQPKKEDKIRKAASNLQPKIQDKSKKEVTNKQRTIKKVKEEGDDKVEEKTLYVIKMETEDKHMESDLNERLDGDTSPLPVSSPRQLSLPGCSSASSRTNNEEEEEGSEYSLTDGEDESSYEYDDETESMGIEEQNKWNRRKAMVSCSGDIDPQPVKLRFRRGKVIEIKSENDGPRRLKFRRSRVLSEGKNPKADGRVRYQSRGEGDVVDAKKSEEKVVLRHQEVDGKKDAGQGGLFNNVIEETASKLAETRKSKVKALVGAFETVISLQDVKPSGNVVVS</sequence>
<evidence type="ECO:0000256" key="1">
    <source>
        <dbReference type="SAM" id="MobiDB-lite"/>
    </source>
</evidence>
<feature type="region of interest" description="Disordered" evidence="1">
    <location>
        <begin position="559"/>
        <end position="580"/>
    </location>
</feature>
<organism evidence="3 4">
    <name type="scientific">Linum tenue</name>
    <dbReference type="NCBI Taxonomy" id="586396"/>
    <lineage>
        <taxon>Eukaryota</taxon>
        <taxon>Viridiplantae</taxon>
        <taxon>Streptophyta</taxon>
        <taxon>Embryophyta</taxon>
        <taxon>Tracheophyta</taxon>
        <taxon>Spermatophyta</taxon>
        <taxon>Magnoliopsida</taxon>
        <taxon>eudicotyledons</taxon>
        <taxon>Gunneridae</taxon>
        <taxon>Pentapetalae</taxon>
        <taxon>rosids</taxon>
        <taxon>fabids</taxon>
        <taxon>Malpighiales</taxon>
        <taxon>Linaceae</taxon>
        <taxon>Linum</taxon>
    </lineage>
</organism>
<name>A0AAV0N611_9ROSI</name>
<dbReference type="AlphaFoldDB" id="A0AAV0N611"/>
<protein>
    <recommendedName>
        <fullName evidence="2">Calmodulin-binding domain-containing protein</fullName>
    </recommendedName>
</protein>
<dbReference type="PANTHER" id="PTHR33349:SF1">
    <property type="entry name" value="EMB|CAB62594.1"/>
    <property type="match status" value="1"/>
</dbReference>
<comment type="caution">
    <text evidence="3">The sequence shown here is derived from an EMBL/GenBank/DDBJ whole genome shotgun (WGS) entry which is preliminary data.</text>
</comment>
<dbReference type="EMBL" id="CAMGYJ010000008">
    <property type="protein sequence ID" value="CAI0453893.1"/>
    <property type="molecule type" value="Genomic_DNA"/>
</dbReference>
<feature type="domain" description="Calmodulin-binding" evidence="2">
    <location>
        <begin position="527"/>
        <end position="641"/>
    </location>
</feature>
<dbReference type="InterPro" id="IPR012417">
    <property type="entry name" value="CaM-bd_dom_pln"/>
</dbReference>
<feature type="region of interest" description="Disordered" evidence="1">
    <location>
        <begin position="54"/>
        <end position="84"/>
    </location>
</feature>
<keyword evidence="4" id="KW-1185">Reference proteome</keyword>
<dbReference type="GO" id="GO:0005516">
    <property type="term" value="F:calmodulin binding"/>
    <property type="evidence" value="ECO:0007669"/>
    <property type="project" value="InterPro"/>
</dbReference>
<feature type="region of interest" description="Disordered" evidence="1">
    <location>
        <begin position="1"/>
        <end position="32"/>
    </location>
</feature>
<feature type="compositionally biased region" description="Acidic residues" evidence="1">
    <location>
        <begin position="475"/>
        <end position="501"/>
    </location>
</feature>
<dbReference type="SMART" id="SM01054">
    <property type="entry name" value="CaM_binding"/>
    <property type="match status" value="1"/>
</dbReference>
<feature type="compositionally biased region" description="Polar residues" evidence="1">
    <location>
        <begin position="207"/>
        <end position="222"/>
    </location>
</feature>
<feature type="compositionally biased region" description="Basic and acidic residues" evidence="1">
    <location>
        <begin position="125"/>
        <end position="145"/>
    </location>
</feature>
<gene>
    <name evidence="3" type="ORF">LITE_LOCUS31774</name>
</gene>
<dbReference type="Pfam" id="PF07839">
    <property type="entry name" value="CaM_binding"/>
    <property type="match status" value="1"/>
</dbReference>
<dbReference type="PANTHER" id="PTHR33349">
    <property type="entry name" value="EMB|CAB62594.1"/>
    <property type="match status" value="1"/>
</dbReference>
<feature type="compositionally biased region" description="Basic and acidic residues" evidence="1">
    <location>
        <begin position="394"/>
        <end position="404"/>
    </location>
</feature>
<feature type="compositionally biased region" description="Polar residues" evidence="1">
    <location>
        <begin position="242"/>
        <end position="251"/>
    </location>
</feature>
<feature type="region of interest" description="Disordered" evidence="1">
    <location>
        <begin position="120"/>
        <end position="311"/>
    </location>
</feature>